<dbReference type="PANTHER" id="PTHR22881">
    <property type="entry name" value="BROMODOMAIN CONTAINING PROTEIN"/>
    <property type="match status" value="1"/>
</dbReference>
<dbReference type="EMBL" id="RBNI01001515">
    <property type="protein sequence ID" value="RUP50354.1"/>
    <property type="molecule type" value="Genomic_DNA"/>
</dbReference>
<dbReference type="SUPFAM" id="SSF47370">
    <property type="entry name" value="Bromodomain"/>
    <property type="match status" value="1"/>
</dbReference>
<organism evidence="4 5">
    <name type="scientific">Jimgerdemannia flammicorona</name>
    <dbReference type="NCBI Taxonomy" id="994334"/>
    <lineage>
        <taxon>Eukaryota</taxon>
        <taxon>Fungi</taxon>
        <taxon>Fungi incertae sedis</taxon>
        <taxon>Mucoromycota</taxon>
        <taxon>Mucoromycotina</taxon>
        <taxon>Endogonomycetes</taxon>
        <taxon>Endogonales</taxon>
        <taxon>Endogonaceae</taxon>
        <taxon>Jimgerdemannia</taxon>
    </lineage>
</organism>
<sequence length="151" mass="17894">MTRLRADLERVRLLSEQVTRREKAKLERIRRQKRYLEIILFPLEHVLRPVLDDIIKSLHQTRAKRNVVLIYHTDPCFRLSECSLDKKDYFRDPVTKEMAPDYHEVIKQPMDFTTMSEKLNTHCYTSLQDFEVSSGVTTIWAETENSIALAL</sequence>
<evidence type="ECO:0000256" key="1">
    <source>
        <dbReference type="ARBA" id="ARBA00023117"/>
    </source>
</evidence>
<keyword evidence="1 2" id="KW-0103">Bromodomain</keyword>
<evidence type="ECO:0000256" key="2">
    <source>
        <dbReference type="PROSITE-ProRule" id="PRU00035"/>
    </source>
</evidence>
<dbReference type="InterPro" id="IPR051831">
    <property type="entry name" value="Bromodomain_contain_prot"/>
</dbReference>
<dbReference type="Proteomes" id="UP000268093">
    <property type="component" value="Unassembled WGS sequence"/>
</dbReference>
<dbReference type="PRINTS" id="PR00503">
    <property type="entry name" value="BROMODOMAIN"/>
</dbReference>
<dbReference type="PANTHER" id="PTHR22881:SF27">
    <property type="entry name" value="BROMODOMAIN CONTAINING 7_9"/>
    <property type="match status" value="1"/>
</dbReference>
<keyword evidence="5" id="KW-1185">Reference proteome</keyword>
<evidence type="ECO:0000313" key="5">
    <source>
        <dbReference type="Proteomes" id="UP000268093"/>
    </source>
</evidence>
<feature type="domain" description="Bromo" evidence="3">
    <location>
        <begin position="90"/>
        <end position="130"/>
    </location>
</feature>
<evidence type="ECO:0000313" key="4">
    <source>
        <dbReference type="EMBL" id="RUP50354.1"/>
    </source>
</evidence>
<gene>
    <name evidence="4" type="ORF">BC936DRAFT_139499</name>
</gene>
<dbReference type="GO" id="GO:0006325">
    <property type="term" value="P:chromatin organization"/>
    <property type="evidence" value="ECO:0007669"/>
    <property type="project" value="UniProtKB-ARBA"/>
</dbReference>
<name>A0A433DHM9_9FUNG</name>
<dbReference type="InterPro" id="IPR001487">
    <property type="entry name" value="Bromodomain"/>
</dbReference>
<evidence type="ECO:0000259" key="3">
    <source>
        <dbReference type="PROSITE" id="PS50014"/>
    </source>
</evidence>
<accession>A0A433DHM9</accession>
<dbReference type="Pfam" id="PF00439">
    <property type="entry name" value="Bromodomain"/>
    <property type="match status" value="1"/>
</dbReference>
<dbReference type="OrthoDB" id="21449at2759"/>
<reference evidence="4 5" key="1">
    <citation type="journal article" date="2018" name="New Phytol.">
        <title>Phylogenomics of Endogonaceae and evolution of mycorrhizas within Mucoromycota.</title>
        <authorList>
            <person name="Chang Y."/>
            <person name="Desiro A."/>
            <person name="Na H."/>
            <person name="Sandor L."/>
            <person name="Lipzen A."/>
            <person name="Clum A."/>
            <person name="Barry K."/>
            <person name="Grigoriev I.V."/>
            <person name="Martin F.M."/>
            <person name="Stajich J.E."/>
            <person name="Smith M.E."/>
            <person name="Bonito G."/>
            <person name="Spatafora J.W."/>
        </authorList>
    </citation>
    <scope>NUCLEOTIDE SEQUENCE [LARGE SCALE GENOMIC DNA]</scope>
    <source>
        <strain evidence="4 5">GMNB39</strain>
    </source>
</reference>
<dbReference type="InterPro" id="IPR036427">
    <property type="entry name" value="Bromodomain-like_sf"/>
</dbReference>
<protein>
    <recommendedName>
        <fullName evidence="3">Bromo domain-containing protein</fullName>
    </recommendedName>
</protein>
<comment type="caution">
    <text evidence="4">The sequence shown here is derived from an EMBL/GenBank/DDBJ whole genome shotgun (WGS) entry which is preliminary data.</text>
</comment>
<proteinExistence type="predicted"/>
<dbReference type="AlphaFoldDB" id="A0A433DHM9"/>
<dbReference type="Gene3D" id="1.20.920.10">
    <property type="entry name" value="Bromodomain-like"/>
    <property type="match status" value="1"/>
</dbReference>
<dbReference type="PROSITE" id="PS50014">
    <property type="entry name" value="BROMODOMAIN_2"/>
    <property type="match status" value="1"/>
</dbReference>